<dbReference type="InterPro" id="IPR019651">
    <property type="entry name" value="Glutamate_DH_NAD-spec"/>
</dbReference>
<dbReference type="Pfam" id="PF10712">
    <property type="entry name" value="NAD-GH"/>
    <property type="match status" value="1"/>
</dbReference>
<evidence type="ECO:0008006" key="2">
    <source>
        <dbReference type="Google" id="ProtNLM"/>
    </source>
</evidence>
<accession>A0A644ZLR3</accession>
<comment type="caution">
    <text evidence="1">The sequence shown here is derived from an EMBL/GenBank/DDBJ whole genome shotgun (WGS) entry which is preliminary data.</text>
</comment>
<organism evidence="1">
    <name type="scientific">bioreactor metagenome</name>
    <dbReference type="NCBI Taxonomy" id="1076179"/>
    <lineage>
        <taxon>unclassified sequences</taxon>
        <taxon>metagenomes</taxon>
        <taxon>ecological metagenomes</taxon>
    </lineage>
</organism>
<reference evidence="1" key="1">
    <citation type="submission" date="2019-08" db="EMBL/GenBank/DDBJ databases">
        <authorList>
            <person name="Kucharzyk K."/>
            <person name="Murdoch R.W."/>
            <person name="Higgins S."/>
            <person name="Loffler F."/>
        </authorList>
    </citation>
    <scope>NUCLEOTIDE SEQUENCE</scope>
</reference>
<dbReference type="AlphaFoldDB" id="A0A644ZLR3"/>
<protein>
    <recommendedName>
        <fullName evidence="2">NAD-specific glutamate dehydrogenase</fullName>
    </recommendedName>
</protein>
<name>A0A644ZLR3_9ZZZZ</name>
<gene>
    <name evidence="1" type="ORF">SDC9_88509</name>
</gene>
<evidence type="ECO:0000313" key="1">
    <source>
        <dbReference type="EMBL" id="MPM41849.1"/>
    </source>
</evidence>
<sequence>MDVNRRLAVRGGTEDFALAMRNRGIAVDHLGHHAAHGFNPQRQRSHVQKHHVVDFLVEHPALNGRAAGDDFVGVHPLVRFLAEDMLGGFLHLGHAGHPADHDHFLDGGFLNLGVSQALFARSLGPAQQPVDQFFELGPGQGDVHMHRAVLIHRDERQIDVGRHAARQFALGLFGRFLEPLQRLHILAQVDAVFLLEGFGQIVDHRLVEVVPAEMGIAVGGIHFKDAVADFQNRDIEGSAPEVVNRNGFIALLVQPVGQRGRGRFVDDAQHFQSGDLAGVLGGLALAVVEVGRHRDHRLLDFLAKIGLGVGFQLLEDHRRNFRRRIALVADLDVSVAVGGLGHFIRHPAAVDGDFFILAPHEPLDRKNSLFGIGDRLTLGGLPDQPFAGFGESDNGRRGAHAFRVRQDFGFAVIDHRHAAVGGPEVDTENFTHDGCSLLYDMILTE</sequence>
<proteinExistence type="predicted"/>
<dbReference type="EMBL" id="VSSQ01009512">
    <property type="protein sequence ID" value="MPM41849.1"/>
    <property type="molecule type" value="Genomic_DNA"/>
</dbReference>